<proteinExistence type="predicted"/>
<evidence type="ECO:0000313" key="2">
    <source>
        <dbReference type="Proteomes" id="UP000789901"/>
    </source>
</evidence>
<protein>
    <submittedName>
        <fullName evidence="1">11252_t:CDS:1</fullName>
    </submittedName>
</protein>
<name>A0ABN7U3F7_GIGMA</name>
<sequence length="331" mass="37843">MFNSSVNQIEERANIFYDPLKHKTQIETCDSTEEETCNYIRTQWVSEDFDAKDLKSSNISQPFTIVSPESTFIEKLLEERYQRRIVSKQLPIDNDVSSMPAQYLLLLKSEIFHATYTSNSTPSELHPNDKLIIADETNKKVAGDVHLDSYKYISKPQYFKNAISETLVDFFDLTNPLATETAQNIVNQYYNHILSNPSYRSNQFAKDLIEHFGCFTDSNNEPYVTANTVSMHYEEHWKCGELTFPKLKLAIKVKQGQAIAFWSHLLVHGNLPIISGIRHRKNSSKKGKKLQKYVSPKLSSQNSGVRLKNYWCSHLAGKRAGSSANSLVEIS</sequence>
<dbReference type="EMBL" id="CAJVQB010000650">
    <property type="protein sequence ID" value="CAG8500158.1"/>
    <property type="molecule type" value="Genomic_DNA"/>
</dbReference>
<keyword evidence="2" id="KW-1185">Reference proteome</keyword>
<dbReference type="Gene3D" id="3.60.130.30">
    <property type="match status" value="1"/>
</dbReference>
<evidence type="ECO:0000313" key="1">
    <source>
        <dbReference type="EMBL" id="CAG8500158.1"/>
    </source>
</evidence>
<comment type="caution">
    <text evidence="1">The sequence shown here is derived from an EMBL/GenBank/DDBJ whole genome shotgun (WGS) entry which is preliminary data.</text>
</comment>
<dbReference type="Proteomes" id="UP000789901">
    <property type="component" value="Unassembled WGS sequence"/>
</dbReference>
<accession>A0ABN7U3F7</accession>
<gene>
    <name evidence="1" type="ORF">GMARGA_LOCUS2159</name>
</gene>
<organism evidence="1 2">
    <name type="scientific">Gigaspora margarita</name>
    <dbReference type="NCBI Taxonomy" id="4874"/>
    <lineage>
        <taxon>Eukaryota</taxon>
        <taxon>Fungi</taxon>
        <taxon>Fungi incertae sedis</taxon>
        <taxon>Mucoromycota</taxon>
        <taxon>Glomeromycotina</taxon>
        <taxon>Glomeromycetes</taxon>
        <taxon>Diversisporales</taxon>
        <taxon>Gigasporaceae</taxon>
        <taxon>Gigaspora</taxon>
    </lineage>
</organism>
<reference evidence="1 2" key="1">
    <citation type="submission" date="2021-06" db="EMBL/GenBank/DDBJ databases">
        <authorList>
            <person name="Kallberg Y."/>
            <person name="Tangrot J."/>
            <person name="Rosling A."/>
        </authorList>
    </citation>
    <scope>NUCLEOTIDE SEQUENCE [LARGE SCALE GENOMIC DNA]</scope>
    <source>
        <strain evidence="1 2">120-4 pot B 10/14</strain>
    </source>
</reference>